<dbReference type="EMBL" id="JACHGT010000022">
    <property type="protein sequence ID" value="MBB6039503.1"/>
    <property type="molecule type" value="Genomic_DNA"/>
</dbReference>
<evidence type="ECO:0000313" key="1">
    <source>
        <dbReference type="EMBL" id="MBB6039503.1"/>
    </source>
</evidence>
<dbReference type="AlphaFoldDB" id="A0A841FXQ5"/>
<gene>
    <name evidence="1" type="ORF">HNR73_007398</name>
</gene>
<reference evidence="1 2" key="1">
    <citation type="submission" date="2020-08" db="EMBL/GenBank/DDBJ databases">
        <title>Genomic Encyclopedia of Type Strains, Phase IV (KMG-IV): sequencing the most valuable type-strain genomes for metagenomic binning, comparative biology and taxonomic classification.</title>
        <authorList>
            <person name="Goeker M."/>
        </authorList>
    </citation>
    <scope>NUCLEOTIDE SEQUENCE [LARGE SCALE GENOMIC DNA]</scope>
    <source>
        <strain evidence="1 2">YIM 65646</strain>
    </source>
</reference>
<accession>A0A841FXQ5</accession>
<keyword evidence="2" id="KW-1185">Reference proteome</keyword>
<evidence type="ECO:0000313" key="2">
    <source>
        <dbReference type="Proteomes" id="UP000548476"/>
    </source>
</evidence>
<protein>
    <submittedName>
        <fullName evidence="1">Uncharacterized protein</fullName>
    </submittedName>
</protein>
<organism evidence="1 2">
    <name type="scientific">Phytomonospora endophytica</name>
    <dbReference type="NCBI Taxonomy" id="714109"/>
    <lineage>
        <taxon>Bacteria</taxon>
        <taxon>Bacillati</taxon>
        <taxon>Actinomycetota</taxon>
        <taxon>Actinomycetes</taxon>
        <taxon>Micromonosporales</taxon>
        <taxon>Micromonosporaceae</taxon>
        <taxon>Phytomonospora</taxon>
    </lineage>
</organism>
<dbReference type="Proteomes" id="UP000548476">
    <property type="component" value="Unassembled WGS sequence"/>
</dbReference>
<name>A0A841FXQ5_9ACTN</name>
<comment type="caution">
    <text evidence="1">The sequence shown here is derived from an EMBL/GenBank/DDBJ whole genome shotgun (WGS) entry which is preliminary data.</text>
</comment>
<dbReference type="RefSeq" id="WP_184792576.1">
    <property type="nucleotide sequence ID" value="NZ_BONT01000084.1"/>
</dbReference>
<sequence>MSDDRYALPAAHLNALLAGAEDTTLNGDALRLGYVTAFVMLLREFPDGCEPLAAAALLRDLGEHQGPLSGRDAALGREAEAFVRVALGEYRLAPFADWPVIAGAVGDLLASLARRTPATDAVTEALALLARFEGAGLRGAAFAEEMPDPRLAYPVSFFEYIARGGLPGATIIVRRDYEHDDFAWSDLSGEFVRADPERRWDYPRSAYGRLLLGYVRDNPATPVFSDLIAESSGDDDTMWSLCHRILTRICRSLAAGGFDWLMRLVIREPELLPPLHVDAVIRVALGERTLDIDDVDDATVLGLMLRLVQYCGPRLPELPEALPAVIAAAEYGTVEEGHELNFLD</sequence>
<proteinExistence type="predicted"/>